<dbReference type="InterPro" id="IPR043472">
    <property type="entry name" value="Macro_dom-like"/>
</dbReference>
<dbReference type="AlphaFoldDB" id="A0AAU8GY27"/>
<dbReference type="PANTHER" id="PTHR11106:SF111">
    <property type="entry name" value="MACRO DOMAIN-CONTAINING PROTEIN"/>
    <property type="match status" value="1"/>
</dbReference>
<accession>A0AAU8GY27</accession>
<proteinExistence type="predicted"/>
<gene>
    <name evidence="2" type="ORF">V4D30_03800</name>
</gene>
<dbReference type="EMBL" id="CP144373">
    <property type="protein sequence ID" value="XCH47405.1"/>
    <property type="molecule type" value="Genomic_DNA"/>
</dbReference>
<dbReference type="RefSeq" id="WP_353684928.1">
    <property type="nucleotide sequence ID" value="NZ_CP144373.1"/>
</dbReference>
<organism evidence="2">
    <name type="scientific">Thermodesulfovibrio autotrophicus</name>
    <dbReference type="NCBI Taxonomy" id="3118333"/>
    <lineage>
        <taxon>Bacteria</taxon>
        <taxon>Pseudomonadati</taxon>
        <taxon>Nitrospirota</taxon>
        <taxon>Thermodesulfovibrionia</taxon>
        <taxon>Thermodesulfovibrionales</taxon>
        <taxon>Thermodesulfovibrionaceae</taxon>
        <taxon>Thermodesulfovibrio</taxon>
    </lineage>
</organism>
<dbReference type="KEGG" id="taut:V4D30_03800"/>
<dbReference type="CDD" id="cd02907">
    <property type="entry name" value="Macro_Af1521_BAL-like"/>
    <property type="match status" value="1"/>
</dbReference>
<dbReference type="PROSITE" id="PS51154">
    <property type="entry name" value="MACRO"/>
    <property type="match status" value="1"/>
</dbReference>
<dbReference type="Gene3D" id="3.40.220.10">
    <property type="entry name" value="Leucine Aminopeptidase, subunit E, domain 1"/>
    <property type="match status" value="1"/>
</dbReference>
<sequence length="175" mass="19327">MQEKKINGKTLRIMIGDITERDTDAIVNAANNYLKHGGGVAGAIVRKGGQIIQEESDRIGFVPTGSAAITTAGSLKAKYIIHAVGPKWGESQEEEKLKNAVLSSLRLANDYKLKTISFPAISSGIYGCPKNMVAKVLINTAAEYLKNYNTTLELIEFCLFDEESFRYFKEEFDKI</sequence>
<name>A0AAU8GY27_9BACT</name>
<feature type="domain" description="Macro" evidence="1">
    <location>
        <begin position="1"/>
        <end position="175"/>
    </location>
</feature>
<dbReference type="Pfam" id="PF01661">
    <property type="entry name" value="Macro"/>
    <property type="match status" value="1"/>
</dbReference>
<protein>
    <submittedName>
        <fullName evidence="2">Macro domain-containing protein</fullName>
    </submittedName>
</protein>
<dbReference type="SUPFAM" id="SSF52949">
    <property type="entry name" value="Macro domain-like"/>
    <property type="match status" value="1"/>
</dbReference>
<dbReference type="SMART" id="SM00506">
    <property type="entry name" value="A1pp"/>
    <property type="match status" value="1"/>
</dbReference>
<evidence type="ECO:0000313" key="2">
    <source>
        <dbReference type="EMBL" id="XCH47405.1"/>
    </source>
</evidence>
<evidence type="ECO:0000259" key="1">
    <source>
        <dbReference type="PROSITE" id="PS51154"/>
    </source>
</evidence>
<dbReference type="PANTHER" id="PTHR11106">
    <property type="entry name" value="GANGLIOSIDE INDUCED DIFFERENTIATION ASSOCIATED PROTEIN 2-RELATED"/>
    <property type="match status" value="1"/>
</dbReference>
<dbReference type="InterPro" id="IPR002589">
    <property type="entry name" value="Macro_dom"/>
</dbReference>
<reference evidence="2" key="1">
    <citation type="submission" date="2024-01" db="EMBL/GenBank/DDBJ databases">
        <title>The first autotrophic representatives of the genus Thermodesulfovibrio.</title>
        <authorList>
            <person name="Maltseva A.I."/>
            <person name="Elcheninov A.G."/>
            <person name="Kublanov I.V."/>
            <person name="Lebedinsky A.V."/>
            <person name="Frolov E.N."/>
        </authorList>
    </citation>
    <scope>NUCLEOTIDE SEQUENCE</scope>
    <source>
        <strain evidence="2">3907-1M</strain>
    </source>
</reference>